<organism evidence="1">
    <name type="scientific">Candidatus Kentrum sp. TC</name>
    <dbReference type="NCBI Taxonomy" id="2126339"/>
    <lineage>
        <taxon>Bacteria</taxon>
        <taxon>Pseudomonadati</taxon>
        <taxon>Pseudomonadota</taxon>
        <taxon>Gammaproteobacteria</taxon>
        <taxon>Candidatus Kentrum</taxon>
    </lineage>
</organism>
<dbReference type="EMBL" id="CAADFS010000007">
    <property type="protein sequence ID" value="VFK39918.1"/>
    <property type="molecule type" value="Genomic_DNA"/>
</dbReference>
<accession>A0A450YED9</accession>
<sequence>MRASATMPMRRIRLPIPKRPWNQRVDLLPGWYRSHNQASSTIGLWIRRDPALLISCSLWVEPLSYGVGAKPAQAANSRRFLNFYRWSLRIFDPADLPIHKRFEFLDFIEDSFKLHLRSFFSVDGCVVSPSSQNGSVRCTFLICLNNCCIPPVDPVGERPESVGRRWATWMLSTGYPHVPKGEGRSVGLVH</sequence>
<proteinExistence type="predicted"/>
<name>A0A450YED9_9GAMM</name>
<evidence type="ECO:0000313" key="1">
    <source>
        <dbReference type="EMBL" id="VFK39918.1"/>
    </source>
</evidence>
<protein>
    <submittedName>
        <fullName evidence="1">Uncharacterized protein</fullName>
    </submittedName>
</protein>
<reference evidence="1" key="1">
    <citation type="submission" date="2019-02" db="EMBL/GenBank/DDBJ databases">
        <authorList>
            <person name="Gruber-Vodicka R. H."/>
            <person name="Seah K. B. B."/>
        </authorList>
    </citation>
    <scope>NUCLEOTIDE SEQUENCE</scope>
    <source>
        <strain evidence="1">BECK_BZ123</strain>
    </source>
</reference>
<gene>
    <name evidence="1" type="ORF">BECKTC1821D_GA0114238_100751</name>
</gene>
<dbReference type="AlphaFoldDB" id="A0A450YED9"/>